<dbReference type="SUPFAM" id="SSF52794">
    <property type="entry name" value="PTS system IIB component-like"/>
    <property type="match status" value="1"/>
</dbReference>
<gene>
    <name evidence="2" type="ORF">ACFQ4P_07785</name>
</gene>
<comment type="caution">
    <text evidence="2">The sequence shown here is derived from an EMBL/GenBank/DDBJ whole genome shotgun (WGS) entry which is preliminary data.</text>
</comment>
<evidence type="ECO:0000256" key="1">
    <source>
        <dbReference type="ARBA" id="ARBA00022679"/>
    </source>
</evidence>
<dbReference type="Gene3D" id="3.40.50.2300">
    <property type="match status" value="1"/>
</dbReference>
<reference evidence="3" key="1">
    <citation type="journal article" date="2019" name="Int. J. Syst. Evol. Microbiol.">
        <title>The Global Catalogue of Microorganisms (GCM) 10K type strain sequencing project: providing services to taxonomists for standard genome sequencing and annotation.</title>
        <authorList>
            <consortium name="The Broad Institute Genomics Platform"/>
            <consortium name="The Broad Institute Genome Sequencing Center for Infectious Disease"/>
            <person name="Wu L."/>
            <person name="Ma J."/>
        </authorList>
    </citation>
    <scope>NUCLEOTIDE SEQUENCE [LARGE SCALE GENOMIC DNA]</scope>
    <source>
        <strain evidence="3">CCM 8980</strain>
    </source>
</reference>
<name>A0ABW4CK57_9LACO</name>
<evidence type="ECO:0000313" key="2">
    <source>
        <dbReference type="EMBL" id="MFD1430143.1"/>
    </source>
</evidence>
<protein>
    <submittedName>
        <fullName evidence="2">Uncharacterized protein</fullName>
    </submittedName>
</protein>
<dbReference type="EMBL" id="JBHTOC010000010">
    <property type="protein sequence ID" value="MFD1430143.1"/>
    <property type="molecule type" value="Genomic_DNA"/>
</dbReference>
<evidence type="ECO:0000313" key="3">
    <source>
        <dbReference type="Proteomes" id="UP001597196"/>
    </source>
</evidence>
<dbReference type="Proteomes" id="UP001597196">
    <property type="component" value="Unassembled WGS sequence"/>
</dbReference>
<accession>A0ABW4CK57</accession>
<dbReference type="RefSeq" id="WP_164510024.1">
    <property type="nucleotide sequence ID" value="NZ_BOLS01000008.1"/>
</dbReference>
<sequence>MATGFQQHDPNLSASFTDAQAMLTRPTDFRADLNFAYGGEGAIRPDTAFEMGTVFDAVLVAPQVRYRTPFLKQMLHDYPIVVADIPGRLFGMMDAVKGADLLRGVLITLDLMHGYQSGFAFGSKRGDKDLELLVYGTASQSKKLQQALTLLKNRGIMPLCERFDIDALYDFHPQRDFDVRMLFGAVFKNDAIAKVARRVDGVVLFEQNPHARRQPQWYDDYRIPSRRLAMDLLNDKADPHVLADQLLDFLLEVDLVAEATSGVSVARFETPPPPRVRKHFGIFSWYA</sequence>
<dbReference type="InterPro" id="IPR036095">
    <property type="entry name" value="PTS_EIIB-like_sf"/>
</dbReference>
<keyword evidence="3" id="KW-1185">Reference proteome</keyword>
<organism evidence="2 3">
    <name type="scientific">Lacticaseibacillus mingshuiensis</name>
    <dbReference type="NCBI Taxonomy" id="2799574"/>
    <lineage>
        <taxon>Bacteria</taxon>
        <taxon>Bacillati</taxon>
        <taxon>Bacillota</taxon>
        <taxon>Bacilli</taxon>
        <taxon>Lactobacillales</taxon>
        <taxon>Lactobacillaceae</taxon>
        <taxon>Lacticaseibacillus</taxon>
    </lineage>
</organism>
<proteinExistence type="predicted"/>
<keyword evidence="1" id="KW-0808">Transferase</keyword>